<dbReference type="AlphaFoldDB" id="A0ABD2ZI91"/>
<evidence type="ECO:0000313" key="3">
    <source>
        <dbReference type="Proteomes" id="UP001630127"/>
    </source>
</evidence>
<name>A0ABD2ZI91_9GENT</name>
<comment type="caution">
    <text evidence="2">The sequence shown here is derived from an EMBL/GenBank/DDBJ whole genome shotgun (WGS) entry which is preliminary data.</text>
</comment>
<proteinExistence type="predicted"/>
<sequence>MGQQAVETEWAGTTNQAQFSPIGAETRKMYWNGRLSSPRDRTDSPTESPLLSRSFRCYIPYIANLEALSYLFFLLGFRPLKGRTKESCERRGVQNPKKRPSRSIPATLLTSLGEVDKKKLLKNQQLLNPHLLEEGLQPAPGKQTVIAAENKHAVPGDWNPLRSAKQADNRQKMLSKAAGLKSEADP</sequence>
<evidence type="ECO:0000256" key="1">
    <source>
        <dbReference type="SAM" id="MobiDB-lite"/>
    </source>
</evidence>
<feature type="region of interest" description="Disordered" evidence="1">
    <location>
        <begin position="152"/>
        <end position="186"/>
    </location>
</feature>
<evidence type="ECO:0000313" key="2">
    <source>
        <dbReference type="EMBL" id="KAL3518859.1"/>
    </source>
</evidence>
<dbReference type="Proteomes" id="UP001630127">
    <property type="component" value="Unassembled WGS sequence"/>
</dbReference>
<accession>A0ABD2ZI91</accession>
<keyword evidence="3" id="KW-1185">Reference proteome</keyword>
<reference evidence="2 3" key="1">
    <citation type="submission" date="2024-11" db="EMBL/GenBank/DDBJ databases">
        <title>A near-complete genome assembly of Cinchona calisaya.</title>
        <authorList>
            <person name="Lian D.C."/>
            <person name="Zhao X.W."/>
            <person name="Wei L."/>
        </authorList>
    </citation>
    <scope>NUCLEOTIDE SEQUENCE [LARGE SCALE GENOMIC DNA]</scope>
    <source>
        <tissue evidence="2">Nenye</tissue>
    </source>
</reference>
<protein>
    <submittedName>
        <fullName evidence="2">Uncharacterized protein</fullName>
    </submittedName>
</protein>
<dbReference type="EMBL" id="JBJUIK010000009">
    <property type="protein sequence ID" value="KAL3518859.1"/>
    <property type="molecule type" value="Genomic_DNA"/>
</dbReference>
<organism evidence="2 3">
    <name type="scientific">Cinchona calisaya</name>
    <dbReference type="NCBI Taxonomy" id="153742"/>
    <lineage>
        <taxon>Eukaryota</taxon>
        <taxon>Viridiplantae</taxon>
        <taxon>Streptophyta</taxon>
        <taxon>Embryophyta</taxon>
        <taxon>Tracheophyta</taxon>
        <taxon>Spermatophyta</taxon>
        <taxon>Magnoliopsida</taxon>
        <taxon>eudicotyledons</taxon>
        <taxon>Gunneridae</taxon>
        <taxon>Pentapetalae</taxon>
        <taxon>asterids</taxon>
        <taxon>lamiids</taxon>
        <taxon>Gentianales</taxon>
        <taxon>Rubiaceae</taxon>
        <taxon>Cinchonoideae</taxon>
        <taxon>Cinchoneae</taxon>
        <taxon>Cinchona</taxon>
    </lineage>
</organism>
<gene>
    <name evidence="2" type="ORF">ACH5RR_021448</name>
</gene>